<gene>
    <name evidence="11" type="ORF">ASZ90_006101</name>
</gene>
<evidence type="ECO:0000256" key="2">
    <source>
        <dbReference type="ARBA" id="ARBA00008014"/>
    </source>
</evidence>
<evidence type="ECO:0000256" key="8">
    <source>
        <dbReference type="ARBA" id="ARBA00022857"/>
    </source>
</evidence>
<dbReference type="GO" id="GO:0009073">
    <property type="term" value="P:aromatic amino acid family biosynthetic process"/>
    <property type="evidence" value="ECO:0007669"/>
    <property type="project" value="UniProtKB-KW"/>
</dbReference>
<keyword evidence="8" id="KW-0521">NADP</keyword>
<dbReference type="PROSITE" id="PS00788">
    <property type="entry name" value="CHORISMATE_SYNTHASE_2"/>
    <property type="match status" value="1"/>
</dbReference>
<keyword evidence="4" id="KW-0028">Amino-acid biosynthesis</keyword>
<dbReference type="HAMAP" id="MF_00300">
    <property type="entry name" value="Chorismate_synth"/>
    <property type="match status" value="1"/>
</dbReference>
<evidence type="ECO:0000256" key="7">
    <source>
        <dbReference type="ARBA" id="ARBA00022827"/>
    </source>
</evidence>
<dbReference type="GO" id="GO:0010181">
    <property type="term" value="F:FMN binding"/>
    <property type="evidence" value="ECO:0007669"/>
    <property type="project" value="TreeGrafter"/>
</dbReference>
<dbReference type="PANTHER" id="PTHR21085:SF0">
    <property type="entry name" value="CHORISMATE SYNTHASE"/>
    <property type="match status" value="1"/>
</dbReference>
<dbReference type="GO" id="GO:0009423">
    <property type="term" value="P:chorismate biosynthetic process"/>
    <property type="evidence" value="ECO:0007669"/>
    <property type="project" value="UniProtKB-UniPathway"/>
</dbReference>
<proteinExistence type="inferred from homology"/>
<protein>
    <recommendedName>
        <fullName evidence="3">chorismate synthase</fullName>
        <ecNumber evidence="3">4.2.3.5</ecNumber>
    </recommendedName>
</protein>
<dbReference type="SUPFAM" id="SSF103263">
    <property type="entry name" value="Chorismate synthase, AroC"/>
    <property type="match status" value="1"/>
</dbReference>
<evidence type="ECO:0000256" key="5">
    <source>
        <dbReference type="ARBA" id="ARBA00022630"/>
    </source>
</evidence>
<evidence type="ECO:0000256" key="3">
    <source>
        <dbReference type="ARBA" id="ARBA00013036"/>
    </source>
</evidence>
<dbReference type="CDD" id="cd07304">
    <property type="entry name" value="Chorismate_synthase"/>
    <property type="match status" value="1"/>
</dbReference>
<evidence type="ECO:0000313" key="11">
    <source>
        <dbReference type="EMBL" id="KUG24096.1"/>
    </source>
</evidence>
<dbReference type="UniPathway" id="UPA00053">
    <property type="reaction ID" value="UER00090"/>
</dbReference>
<evidence type="ECO:0000256" key="10">
    <source>
        <dbReference type="ARBA" id="ARBA00023239"/>
    </source>
</evidence>
<evidence type="ECO:0000256" key="1">
    <source>
        <dbReference type="ARBA" id="ARBA00005044"/>
    </source>
</evidence>
<keyword evidence="9" id="KW-0057">Aromatic amino acid biosynthesis</keyword>
<reference evidence="11" key="1">
    <citation type="journal article" date="2015" name="Proc. Natl. Acad. Sci. U.S.A.">
        <title>Networks of energetic and metabolic interactions define dynamics in microbial communities.</title>
        <authorList>
            <person name="Embree M."/>
            <person name="Liu J.K."/>
            <person name="Al-Bassam M.M."/>
            <person name="Zengler K."/>
        </authorList>
    </citation>
    <scope>NUCLEOTIDE SEQUENCE</scope>
</reference>
<dbReference type="FunFam" id="3.60.150.10:FF:000002">
    <property type="entry name" value="Chorismate synthase"/>
    <property type="match status" value="1"/>
</dbReference>
<dbReference type="PROSITE" id="PS00787">
    <property type="entry name" value="CHORISMATE_SYNTHASE_1"/>
    <property type="match status" value="1"/>
</dbReference>
<dbReference type="GO" id="GO:0008652">
    <property type="term" value="P:amino acid biosynthetic process"/>
    <property type="evidence" value="ECO:0007669"/>
    <property type="project" value="UniProtKB-KW"/>
</dbReference>
<dbReference type="NCBIfam" id="TIGR00033">
    <property type="entry name" value="aroC"/>
    <property type="match status" value="1"/>
</dbReference>
<dbReference type="InterPro" id="IPR035904">
    <property type="entry name" value="Chorismate_synth_AroC_sf"/>
</dbReference>
<dbReference type="GO" id="GO:0005829">
    <property type="term" value="C:cytosol"/>
    <property type="evidence" value="ECO:0007669"/>
    <property type="project" value="TreeGrafter"/>
</dbReference>
<comment type="similarity">
    <text evidence="2">Belongs to the chorismate synthase family.</text>
</comment>
<dbReference type="AlphaFoldDB" id="A0A0W8FT47"/>
<dbReference type="Gene3D" id="3.60.150.10">
    <property type="entry name" value="Chorismate synthase AroC"/>
    <property type="match status" value="1"/>
</dbReference>
<dbReference type="PANTHER" id="PTHR21085">
    <property type="entry name" value="CHORISMATE SYNTHASE"/>
    <property type="match status" value="1"/>
</dbReference>
<keyword evidence="6" id="KW-0288">FMN</keyword>
<dbReference type="NCBIfam" id="NF003793">
    <property type="entry name" value="PRK05382.1"/>
    <property type="match status" value="1"/>
</dbReference>
<dbReference type="PIRSF" id="PIRSF001456">
    <property type="entry name" value="Chorismate_synth"/>
    <property type="match status" value="1"/>
</dbReference>
<comment type="pathway">
    <text evidence="1">Metabolic intermediate biosynthesis; chorismate biosynthesis; chorismate from D-erythrose 4-phosphate and phosphoenolpyruvate: step 7/7.</text>
</comment>
<name>A0A0W8FT47_9ZZZZ</name>
<dbReference type="InterPro" id="IPR000453">
    <property type="entry name" value="Chorismate_synth"/>
</dbReference>
<evidence type="ECO:0000256" key="6">
    <source>
        <dbReference type="ARBA" id="ARBA00022643"/>
    </source>
</evidence>
<keyword evidence="5" id="KW-0285">Flavoprotein</keyword>
<dbReference type="Pfam" id="PF01264">
    <property type="entry name" value="Chorismate_synt"/>
    <property type="match status" value="1"/>
</dbReference>
<dbReference type="EMBL" id="LNQE01000863">
    <property type="protein sequence ID" value="KUG24096.1"/>
    <property type="molecule type" value="Genomic_DNA"/>
</dbReference>
<dbReference type="EC" id="4.2.3.5" evidence="3"/>
<dbReference type="InterPro" id="IPR020541">
    <property type="entry name" value="Chorismate_synthase_CS"/>
</dbReference>
<keyword evidence="10 11" id="KW-0456">Lyase</keyword>
<sequence length="358" mass="38056">MSGNTIGSIFRVTTWGESHGSALGAVVDGCPAGLSLSESDIQQALDRRKPSDSVSSTTRKEGDKVEILSGVFEGKTTGTPVSLIIRNVDAKSSSYNDLKDVFRPGQGDFTYLQKYGIRDWRGGGRSSGRETAARVAAGAIAAKVIAKSGIDVIAYTYAIGSISIDRSKIPADKNFKKFVRENYLFCPDTQAAAAMERKITAVRKKGDSLGGIVEIIVSGCPAGLGDPVFDKMDADLAKALMSIGSVKAVEVGDGLEVAGKIGSEVNDQMDKKGFKTNHAGGMLAGITTGEKIVLRAYCKPIPSIAKPQQTIDSKGKERIIEIQGRHDICVLPRIVPVCEAMVNIILADHLLRQKAVRG</sequence>
<accession>A0A0W8FT47</accession>
<organism evidence="11">
    <name type="scientific">hydrocarbon metagenome</name>
    <dbReference type="NCBI Taxonomy" id="938273"/>
    <lineage>
        <taxon>unclassified sequences</taxon>
        <taxon>metagenomes</taxon>
        <taxon>ecological metagenomes</taxon>
    </lineage>
</organism>
<keyword evidence="7" id="KW-0274">FAD</keyword>
<dbReference type="GO" id="GO:0004107">
    <property type="term" value="F:chorismate synthase activity"/>
    <property type="evidence" value="ECO:0007669"/>
    <property type="project" value="UniProtKB-EC"/>
</dbReference>
<evidence type="ECO:0000256" key="9">
    <source>
        <dbReference type="ARBA" id="ARBA00023141"/>
    </source>
</evidence>
<comment type="caution">
    <text evidence="11">The sequence shown here is derived from an EMBL/GenBank/DDBJ whole genome shotgun (WGS) entry which is preliminary data.</text>
</comment>
<evidence type="ECO:0000256" key="4">
    <source>
        <dbReference type="ARBA" id="ARBA00022605"/>
    </source>
</evidence>